<evidence type="ECO:0000256" key="3">
    <source>
        <dbReference type="SAM" id="Phobius"/>
    </source>
</evidence>
<feature type="transmembrane region" description="Helical" evidence="3">
    <location>
        <begin position="582"/>
        <end position="605"/>
    </location>
</feature>
<dbReference type="Pfam" id="PF04791">
    <property type="entry name" value="LMBR1"/>
    <property type="match status" value="2"/>
</dbReference>
<protein>
    <submittedName>
        <fullName evidence="4">Uncharacterized protein</fullName>
    </submittedName>
</protein>
<accession>A0AAV5VSS4</accession>
<dbReference type="AlphaFoldDB" id="A0AAV5VSS4"/>
<reference evidence="4" key="1">
    <citation type="submission" date="2023-10" db="EMBL/GenBank/DDBJ databases">
        <title>Genome assembly of Pristionchus species.</title>
        <authorList>
            <person name="Yoshida K."/>
            <person name="Sommer R.J."/>
        </authorList>
    </citation>
    <scope>NUCLEOTIDE SEQUENCE</scope>
    <source>
        <strain evidence="4">RS5133</strain>
    </source>
</reference>
<dbReference type="EMBL" id="BTSY01000003">
    <property type="protein sequence ID" value="GMT21072.1"/>
    <property type="molecule type" value="Genomic_DNA"/>
</dbReference>
<feature type="region of interest" description="Disordered" evidence="2">
    <location>
        <begin position="402"/>
        <end position="467"/>
    </location>
</feature>
<keyword evidence="5" id="KW-1185">Reference proteome</keyword>
<dbReference type="Proteomes" id="UP001432322">
    <property type="component" value="Unassembled WGS sequence"/>
</dbReference>
<dbReference type="GO" id="GO:0007165">
    <property type="term" value="P:signal transduction"/>
    <property type="evidence" value="ECO:0007669"/>
    <property type="project" value="TreeGrafter"/>
</dbReference>
<evidence type="ECO:0000256" key="1">
    <source>
        <dbReference type="ARBA" id="ARBA00010487"/>
    </source>
</evidence>
<name>A0AAV5VSS4_9BILA</name>
<evidence type="ECO:0000256" key="2">
    <source>
        <dbReference type="SAM" id="MobiDB-lite"/>
    </source>
</evidence>
<feature type="compositionally biased region" description="Low complexity" evidence="2">
    <location>
        <begin position="411"/>
        <end position="436"/>
    </location>
</feature>
<dbReference type="InterPro" id="IPR008075">
    <property type="entry name" value="LIMR"/>
</dbReference>
<gene>
    <name evidence="4" type="ORF">PFISCL1PPCAC_12369</name>
</gene>
<organism evidence="4 5">
    <name type="scientific">Pristionchus fissidentatus</name>
    <dbReference type="NCBI Taxonomy" id="1538716"/>
    <lineage>
        <taxon>Eukaryota</taxon>
        <taxon>Metazoa</taxon>
        <taxon>Ecdysozoa</taxon>
        <taxon>Nematoda</taxon>
        <taxon>Chromadorea</taxon>
        <taxon>Rhabditida</taxon>
        <taxon>Rhabditina</taxon>
        <taxon>Diplogasteromorpha</taxon>
        <taxon>Diplogasteroidea</taxon>
        <taxon>Neodiplogasteridae</taxon>
        <taxon>Pristionchus</taxon>
    </lineage>
</organism>
<feature type="region of interest" description="Disordered" evidence="2">
    <location>
        <begin position="338"/>
        <end position="371"/>
    </location>
</feature>
<feature type="transmembrane region" description="Helical" evidence="3">
    <location>
        <begin position="625"/>
        <end position="642"/>
    </location>
</feature>
<comment type="similarity">
    <text evidence="1">Belongs to the LIMR family.</text>
</comment>
<dbReference type="PANTHER" id="PTHR12625">
    <property type="entry name" value="LIPOCALIN-1 INTERACTING MEMBRANE RECEPTOR LIMR"/>
    <property type="match status" value="1"/>
</dbReference>
<feature type="transmembrane region" description="Helical" evidence="3">
    <location>
        <begin position="82"/>
        <end position="115"/>
    </location>
</feature>
<feature type="region of interest" description="Disordered" evidence="2">
    <location>
        <begin position="672"/>
        <end position="707"/>
    </location>
</feature>
<evidence type="ECO:0000313" key="5">
    <source>
        <dbReference type="Proteomes" id="UP001432322"/>
    </source>
</evidence>
<sequence>SSATWLWEWLAGGPEEPLSLEDKAARIAAIEEKEREFHGWVREHIICLLLFIALYLFSYWLISRYKEKTDSDSLYAGEEDYIVYRISVWMCTTSLAGSIGCILLLPFSVLGAELLQRYPSEYYLQWLSWSLLHSLWNYVFFLSNISLFVLLPFAYFFIESQGFNKKRTGVLQRAYETGAVCAILVVVLLCLSDLVFTLILPTAAGGGGGFSFGLSSLSVPLLYSIVSLGGVVLLLVSTPLGFTKMFGLVAELAQARPPISDDINVERLELFCRSQARITTSAEYGGLRTRAAGRHGLANGYGRRGGGLLQSSTPTLLDGAGTGTQSLLAPLLDPAPMRRRTRLDSGTAVSDSECGGGGMMEDEMDGRKRGKSVLERAAAGDGLDTVRVHAALSTPSIFLSDLMGRGGGGKSSTTSTASTSSAYSSASSSPSGSPPRTGGGMSKDSASLPFPSASSSSSSAITPPRLSSRSAVPLRQQSLRWYQHVLHSLKYTLAILGMLAMTAVTVLLVLINALKLLMGYRALPVYAQYIEVNSRHAFGMVGVALECAIITYIMVTSVIGVYSIPFIKAIRPKRGGTTMTAVIINCSVVVVLTSALPVLASTLGITSFDLLGLYTSLRWLSNFKLVLTYNVLFAVVTTVVVMNKATSPVRAHIGRSLRELKLWRGPDAAAAAAAAGSGSPPDSPLPTTMTSSTAAAAAAGGDHEKRE</sequence>
<feature type="transmembrane region" description="Helical" evidence="3">
    <location>
        <begin position="493"/>
        <end position="517"/>
    </location>
</feature>
<feature type="non-terminal residue" evidence="4">
    <location>
        <position position="1"/>
    </location>
</feature>
<feature type="transmembrane region" description="Helical" evidence="3">
    <location>
        <begin position="179"/>
        <end position="201"/>
    </location>
</feature>
<dbReference type="PRINTS" id="PR01692">
    <property type="entry name" value="LIPOCALINIMR"/>
</dbReference>
<proteinExistence type="inferred from homology"/>
<feature type="transmembrane region" description="Helical" evidence="3">
    <location>
        <begin position="221"/>
        <end position="242"/>
    </location>
</feature>
<feature type="compositionally biased region" description="Low complexity" evidence="2">
    <location>
        <begin position="672"/>
        <end position="699"/>
    </location>
</feature>
<comment type="caution">
    <text evidence="4">The sequence shown here is derived from an EMBL/GenBank/DDBJ whole genome shotgun (WGS) entry which is preliminary data.</text>
</comment>
<dbReference type="GO" id="GO:0004888">
    <property type="term" value="F:transmembrane signaling receptor activity"/>
    <property type="evidence" value="ECO:0007669"/>
    <property type="project" value="TreeGrafter"/>
</dbReference>
<evidence type="ECO:0000313" key="4">
    <source>
        <dbReference type="EMBL" id="GMT21072.1"/>
    </source>
</evidence>
<keyword evidence="3" id="KW-0472">Membrane</keyword>
<feature type="transmembrane region" description="Helical" evidence="3">
    <location>
        <begin position="43"/>
        <end position="62"/>
    </location>
</feature>
<keyword evidence="3" id="KW-0812">Transmembrane</keyword>
<dbReference type="PANTHER" id="PTHR12625:SF0">
    <property type="entry name" value="PROTEIN LILIPOD"/>
    <property type="match status" value="1"/>
</dbReference>
<feature type="compositionally biased region" description="Low complexity" evidence="2">
    <location>
        <begin position="445"/>
        <end position="467"/>
    </location>
</feature>
<dbReference type="InterPro" id="IPR006876">
    <property type="entry name" value="LMBR1-like_membr_prot"/>
</dbReference>
<feature type="transmembrane region" description="Helical" evidence="3">
    <location>
        <begin position="537"/>
        <end position="562"/>
    </location>
</feature>
<keyword evidence="3" id="KW-1133">Transmembrane helix</keyword>
<dbReference type="GO" id="GO:0005886">
    <property type="term" value="C:plasma membrane"/>
    <property type="evidence" value="ECO:0007669"/>
    <property type="project" value="TreeGrafter"/>
</dbReference>
<feature type="transmembrane region" description="Helical" evidence="3">
    <location>
        <begin position="135"/>
        <end position="158"/>
    </location>
</feature>